<comment type="caution">
    <text evidence="2">The sequence shown here is derived from an EMBL/GenBank/DDBJ whole genome shotgun (WGS) entry which is preliminary data.</text>
</comment>
<feature type="compositionally biased region" description="Basic residues" evidence="1">
    <location>
        <begin position="56"/>
        <end position="68"/>
    </location>
</feature>
<dbReference type="Proteomes" id="UP000712600">
    <property type="component" value="Unassembled WGS sequence"/>
</dbReference>
<feature type="region of interest" description="Disordered" evidence="1">
    <location>
        <begin position="1"/>
        <end position="25"/>
    </location>
</feature>
<feature type="compositionally biased region" description="Basic and acidic residues" evidence="1">
    <location>
        <begin position="99"/>
        <end position="119"/>
    </location>
</feature>
<organism evidence="2 3">
    <name type="scientific">Brassica cretica</name>
    <name type="common">Mustard</name>
    <dbReference type="NCBI Taxonomy" id="69181"/>
    <lineage>
        <taxon>Eukaryota</taxon>
        <taxon>Viridiplantae</taxon>
        <taxon>Streptophyta</taxon>
        <taxon>Embryophyta</taxon>
        <taxon>Tracheophyta</taxon>
        <taxon>Spermatophyta</taxon>
        <taxon>Magnoliopsida</taxon>
        <taxon>eudicotyledons</taxon>
        <taxon>Gunneridae</taxon>
        <taxon>Pentapetalae</taxon>
        <taxon>rosids</taxon>
        <taxon>malvids</taxon>
        <taxon>Brassicales</taxon>
        <taxon>Brassicaceae</taxon>
        <taxon>Brassiceae</taxon>
        <taxon>Brassica</taxon>
    </lineage>
</organism>
<accession>A0A8S9Q3F2</accession>
<dbReference type="AlphaFoldDB" id="A0A8S9Q3F2"/>
<gene>
    <name evidence="2" type="ORF">F2Q69_00049375</name>
</gene>
<proteinExistence type="predicted"/>
<feature type="region of interest" description="Disordered" evidence="1">
    <location>
        <begin position="37"/>
        <end position="119"/>
    </location>
</feature>
<sequence length="119" mass="13751">MNRGNTPKPKQDAEPPPQLSLTPSLQWPLLLVLEKRVKPVSKPPAPTSKHPDTRSTKRNHLRNSKNRLHLNQAQHLPPHDSNASKLAFWPATPRKQRQSRTEPPEAERKTKRTRMDRSR</sequence>
<evidence type="ECO:0000313" key="3">
    <source>
        <dbReference type="Proteomes" id="UP000712600"/>
    </source>
</evidence>
<evidence type="ECO:0000256" key="1">
    <source>
        <dbReference type="SAM" id="MobiDB-lite"/>
    </source>
</evidence>
<name>A0A8S9Q3F2_BRACR</name>
<reference evidence="2" key="1">
    <citation type="submission" date="2019-12" db="EMBL/GenBank/DDBJ databases">
        <title>Genome sequencing and annotation of Brassica cretica.</title>
        <authorList>
            <person name="Studholme D.J."/>
            <person name="Sarris P."/>
        </authorList>
    </citation>
    <scope>NUCLEOTIDE SEQUENCE</scope>
    <source>
        <strain evidence="2">PFS-109/04</strain>
        <tissue evidence="2">Leaf</tissue>
    </source>
</reference>
<evidence type="ECO:0000313" key="2">
    <source>
        <dbReference type="EMBL" id="KAF3526541.1"/>
    </source>
</evidence>
<protein>
    <submittedName>
        <fullName evidence="2">Uncharacterized protein</fullName>
    </submittedName>
</protein>
<dbReference type="EMBL" id="QGKX02001347">
    <property type="protein sequence ID" value="KAF3526541.1"/>
    <property type="molecule type" value="Genomic_DNA"/>
</dbReference>